<dbReference type="OrthoDB" id="9362at2157"/>
<dbReference type="InterPro" id="IPR027410">
    <property type="entry name" value="TCP-1-like_intermed_sf"/>
</dbReference>
<feature type="region of interest" description="Disordered" evidence="6">
    <location>
        <begin position="1"/>
        <end position="22"/>
    </location>
</feature>
<dbReference type="PANTHER" id="PTHR11353">
    <property type="entry name" value="CHAPERONIN"/>
    <property type="match status" value="1"/>
</dbReference>
<dbReference type="InterPro" id="IPR017998">
    <property type="entry name" value="Chaperone_TCP-1"/>
</dbReference>
<keyword evidence="3 5" id="KW-0067">ATP-binding</keyword>
<keyword evidence="2 5" id="KW-0547">Nucleotide-binding</keyword>
<organism evidence="7 8">
    <name type="scientific">Halomicrobium zhouii</name>
    <dbReference type="NCBI Taxonomy" id="767519"/>
    <lineage>
        <taxon>Archaea</taxon>
        <taxon>Methanobacteriati</taxon>
        <taxon>Methanobacteriota</taxon>
        <taxon>Stenosarchaea group</taxon>
        <taxon>Halobacteria</taxon>
        <taxon>Halobacteriales</taxon>
        <taxon>Haloarculaceae</taxon>
        <taxon>Halomicrobium</taxon>
    </lineage>
</organism>
<dbReference type="Proteomes" id="UP000199062">
    <property type="component" value="Unassembled WGS sequence"/>
</dbReference>
<gene>
    <name evidence="7" type="ORF">SAMN05216559_2256</name>
</gene>
<dbReference type="STRING" id="767519.SAMN05216559_2256"/>
<dbReference type="Pfam" id="PF00118">
    <property type="entry name" value="Cpn60_TCP1"/>
    <property type="match status" value="1"/>
</dbReference>
<name>A0A1I6L8J8_9EURY</name>
<dbReference type="Gene3D" id="1.10.560.10">
    <property type="entry name" value="GroEL-like equatorial domain"/>
    <property type="match status" value="1"/>
</dbReference>
<dbReference type="InterPro" id="IPR027413">
    <property type="entry name" value="GROEL-like_equatorial_sf"/>
</dbReference>
<dbReference type="GO" id="GO:0016887">
    <property type="term" value="F:ATP hydrolysis activity"/>
    <property type="evidence" value="ECO:0007669"/>
    <property type="project" value="InterPro"/>
</dbReference>
<dbReference type="InterPro" id="IPR002194">
    <property type="entry name" value="Chaperonin_TCP-1_CS"/>
</dbReference>
<dbReference type="InterPro" id="IPR053374">
    <property type="entry name" value="TCP-1_chaperonin"/>
</dbReference>
<dbReference type="AlphaFoldDB" id="A0A1I6L8J8"/>
<dbReference type="Gene3D" id="3.30.260.10">
    <property type="entry name" value="TCP-1-like chaperonin intermediate domain"/>
    <property type="match status" value="1"/>
</dbReference>
<dbReference type="PROSITE" id="PS00995">
    <property type="entry name" value="TCP1_3"/>
    <property type="match status" value="1"/>
</dbReference>
<evidence type="ECO:0000313" key="8">
    <source>
        <dbReference type="Proteomes" id="UP000199062"/>
    </source>
</evidence>
<dbReference type="EMBL" id="FOZK01000002">
    <property type="protein sequence ID" value="SFR99757.1"/>
    <property type="molecule type" value="Genomic_DNA"/>
</dbReference>
<dbReference type="NCBIfam" id="NF041082">
    <property type="entry name" value="thermosome_alpha"/>
    <property type="match status" value="1"/>
</dbReference>
<dbReference type="SUPFAM" id="SSF52029">
    <property type="entry name" value="GroEL apical domain-like"/>
    <property type="match status" value="1"/>
</dbReference>
<dbReference type="PRINTS" id="PR00304">
    <property type="entry name" value="TCOMPLEXTCP1"/>
</dbReference>
<evidence type="ECO:0000256" key="2">
    <source>
        <dbReference type="ARBA" id="ARBA00022741"/>
    </source>
</evidence>
<keyword evidence="4 5" id="KW-0143">Chaperone</keyword>
<evidence type="ECO:0000256" key="3">
    <source>
        <dbReference type="ARBA" id="ARBA00022840"/>
    </source>
</evidence>
<dbReference type="RefSeq" id="WP_089816630.1">
    <property type="nucleotide sequence ID" value="NZ_FOZK01000002.1"/>
</dbReference>
<dbReference type="InterPro" id="IPR027409">
    <property type="entry name" value="GroEL-like_apical_dom_sf"/>
</dbReference>
<comment type="similarity">
    <text evidence="1 5">Belongs to the TCP-1 chaperonin family.</text>
</comment>
<evidence type="ECO:0000256" key="5">
    <source>
        <dbReference type="RuleBase" id="RU004187"/>
    </source>
</evidence>
<dbReference type="InterPro" id="IPR002423">
    <property type="entry name" value="Cpn60/GroEL/TCP-1"/>
</dbReference>
<proteinExistence type="inferred from homology"/>
<dbReference type="Gene3D" id="3.50.7.10">
    <property type="entry name" value="GroEL"/>
    <property type="match status" value="1"/>
</dbReference>
<accession>A0A1I6L8J8</accession>
<dbReference type="SUPFAM" id="SSF54849">
    <property type="entry name" value="GroEL-intermediate domain like"/>
    <property type="match status" value="1"/>
</dbReference>
<evidence type="ECO:0000256" key="6">
    <source>
        <dbReference type="SAM" id="MobiDB-lite"/>
    </source>
</evidence>
<reference evidence="7 8" key="1">
    <citation type="submission" date="2016-10" db="EMBL/GenBank/DDBJ databases">
        <authorList>
            <person name="de Groot N.N."/>
        </authorList>
    </citation>
    <scope>NUCLEOTIDE SEQUENCE [LARGE SCALE GENOMIC DNA]</scope>
    <source>
        <strain evidence="7 8">CGMCC 1.10457</strain>
    </source>
</reference>
<dbReference type="GO" id="GO:0005524">
    <property type="term" value="F:ATP binding"/>
    <property type="evidence" value="ECO:0007669"/>
    <property type="project" value="UniProtKB-KW"/>
</dbReference>
<dbReference type="GO" id="GO:0051082">
    <property type="term" value="F:unfolded protein binding"/>
    <property type="evidence" value="ECO:0007669"/>
    <property type="project" value="InterPro"/>
</dbReference>
<protein>
    <submittedName>
        <fullName evidence="7">Chaperonin GroEL (HSP60 family)</fullName>
    </submittedName>
</protein>
<dbReference type="InterPro" id="IPR054827">
    <property type="entry name" value="thermosome_alpha"/>
</dbReference>
<evidence type="ECO:0000313" key="7">
    <source>
        <dbReference type="EMBL" id="SFR99757.1"/>
    </source>
</evidence>
<dbReference type="SUPFAM" id="SSF48592">
    <property type="entry name" value="GroEL equatorial domain-like"/>
    <property type="match status" value="1"/>
</dbReference>
<keyword evidence="8" id="KW-1185">Reference proteome</keyword>
<evidence type="ECO:0000256" key="1">
    <source>
        <dbReference type="ARBA" id="ARBA00008020"/>
    </source>
</evidence>
<dbReference type="PROSITE" id="PS00751">
    <property type="entry name" value="TCP1_2"/>
    <property type="match status" value="1"/>
</dbReference>
<evidence type="ECO:0000256" key="4">
    <source>
        <dbReference type="ARBA" id="ARBA00023186"/>
    </source>
</evidence>
<dbReference type="PROSITE" id="PS00750">
    <property type="entry name" value="TCP1_1"/>
    <property type="match status" value="1"/>
</dbReference>
<dbReference type="GO" id="GO:0140662">
    <property type="term" value="F:ATP-dependent protein folding chaperone"/>
    <property type="evidence" value="ECO:0007669"/>
    <property type="project" value="InterPro"/>
</dbReference>
<dbReference type="NCBIfam" id="NF041083">
    <property type="entry name" value="thermosome_beta"/>
    <property type="match status" value="1"/>
</dbReference>
<sequence>MTRQTQSGPTSVTSEETQRSTGEQALALNVAAAEGITDAVRTTLGPRGMDKLLVDGSGDVVVTNDGATLLSEMDVSHPVARSLIQVATTQEAEVGDGTTSAVVLAGALLQEALDLVDDGVHPTTVATGYWMAADVASEALDEMARGVGPDDVPALERVAATAMTGKGAEQARDQLASVVVQAVRAALAENGRVNDDSLVLRAFPTRSLSDSQFVPGLLFDYNPCHRGMPRSQTDADVLVYDGAVETAELSNDGGATVTDFGEYQSFVDREHAELDAAVDRILDAGADVVLATGNIESRARERLARADVTAFYEVDDDDGRQVALATGATPVGDLDVLTADHLGFAGSVAQQKFRELTHKQDAPAERTMVFDDLPGETVGTILLRGGTEHALDEVERAVEDSVGVTVAAVEDGVIVPGAGAPEIALARAVRERSTDVAGREQLALEAFADSLETLPRTLAENAGHDVVDALVALRTAHDDGDWAAGLDADTGDVVDAYRAGVMEPYRVKSCALSSAVDAATLVLRIDDLISAGDLTASDDEN</sequence>